<dbReference type="PANTHER" id="PTHR43166">
    <property type="entry name" value="AMINO ACID IMPORT ATP-BINDING PROTEIN"/>
    <property type="match status" value="1"/>
</dbReference>
<dbReference type="SUPFAM" id="SSF52540">
    <property type="entry name" value="P-loop containing nucleoside triphosphate hydrolases"/>
    <property type="match status" value="1"/>
</dbReference>
<comment type="subcellular location">
    <subcellularLocation>
        <location evidence="1">Cell inner membrane</location>
        <topology evidence="1">Peripheral membrane protein</topology>
    </subcellularLocation>
</comment>
<evidence type="ECO:0000313" key="6">
    <source>
        <dbReference type="EMBL" id="TRW89616.1"/>
    </source>
</evidence>
<dbReference type="Pfam" id="PF00005">
    <property type="entry name" value="ABC_tran"/>
    <property type="match status" value="1"/>
</dbReference>
<evidence type="ECO:0000313" key="7">
    <source>
        <dbReference type="Proteomes" id="UP000733744"/>
    </source>
</evidence>
<dbReference type="PROSITE" id="PS00211">
    <property type="entry name" value="ABC_TRANSPORTER_1"/>
    <property type="match status" value="1"/>
</dbReference>
<dbReference type="Proteomes" id="UP000733744">
    <property type="component" value="Unassembled WGS sequence"/>
</dbReference>
<dbReference type="RefSeq" id="WP_143733275.1">
    <property type="nucleotide sequence ID" value="NZ_RYFG02000121.1"/>
</dbReference>
<evidence type="ECO:0000256" key="3">
    <source>
        <dbReference type="ARBA" id="ARBA00022741"/>
    </source>
</evidence>
<protein>
    <submittedName>
        <fullName evidence="6">ATP-binding cassette domain-containing protein</fullName>
    </submittedName>
</protein>
<comment type="caution">
    <text evidence="6">The sequence shown here is derived from an EMBL/GenBank/DDBJ whole genome shotgun (WGS) entry which is preliminary data.</text>
</comment>
<accession>A0ABY3C4H5</accession>
<evidence type="ECO:0000256" key="1">
    <source>
        <dbReference type="ARBA" id="ARBA00004417"/>
    </source>
</evidence>
<dbReference type="EMBL" id="RYFG02000121">
    <property type="protein sequence ID" value="TRW89616.1"/>
    <property type="molecule type" value="Genomic_DNA"/>
</dbReference>
<gene>
    <name evidence="6" type="ORF">EKO24_021390</name>
</gene>
<sequence>MIKLEHLSVRRGATQVLHDISAEIPRARITAVVGPSGAGKSTLLATLNGLLRPSLGRITVDGARVLEQRDSLREYRRRTATVFQEHALIDRLSAIDNVLLGLADQRHPLSPLPWPQAMRYRAAEALDEVGLLQRSAVRASNLSGGERQRVGVARALIRKPSLLLGDEPFAAVDPALVRQMGDILRRMAMRDGMTVILVMHQIDIALSLADKVIALAAGRIVFDGAPASFNADVQRRIFRVNAAKSFVDTADSIYEYQESNHVEFYAKALVLANRSQ</sequence>
<organism evidence="6 7">
    <name type="scientific">Candidatus Methylobacter oryzae</name>
    <dbReference type="NCBI Taxonomy" id="2497749"/>
    <lineage>
        <taxon>Bacteria</taxon>
        <taxon>Pseudomonadati</taxon>
        <taxon>Pseudomonadota</taxon>
        <taxon>Gammaproteobacteria</taxon>
        <taxon>Methylococcales</taxon>
        <taxon>Methylococcaceae</taxon>
        <taxon>Methylobacter</taxon>
    </lineage>
</organism>
<proteinExistence type="predicted"/>
<dbReference type="InterPro" id="IPR050086">
    <property type="entry name" value="MetN_ABC_transporter-like"/>
</dbReference>
<dbReference type="Gene3D" id="3.40.50.300">
    <property type="entry name" value="P-loop containing nucleotide triphosphate hydrolases"/>
    <property type="match status" value="1"/>
</dbReference>
<evidence type="ECO:0000259" key="5">
    <source>
        <dbReference type="PROSITE" id="PS50893"/>
    </source>
</evidence>
<evidence type="ECO:0000256" key="4">
    <source>
        <dbReference type="ARBA" id="ARBA00022840"/>
    </source>
</evidence>
<keyword evidence="3" id="KW-0547">Nucleotide-binding</keyword>
<name>A0ABY3C4H5_9GAMM</name>
<dbReference type="GO" id="GO:0005524">
    <property type="term" value="F:ATP binding"/>
    <property type="evidence" value="ECO:0007669"/>
    <property type="project" value="UniProtKB-KW"/>
</dbReference>
<dbReference type="InterPro" id="IPR017871">
    <property type="entry name" value="ABC_transporter-like_CS"/>
</dbReference>
<keyword evidence="2" id="KW-0813">Transport</keyword>
<dbReference type="InterPro" id="IPR027417">
    <property type="entry name" value="P-loop_NTPase"/>
</dbReference>
<feature type="domain" description="ABC transporter" evidence="5">
    <location>
        <begin position="2"/>
        <end position="242"/>
    </location>
</feature>
<dbReference type="InterPro" id="IPR003593">
    <property type="entry name" value="AAA+_ATPase"/>
</dbReference>
<dbReference type="PROSITE" id="PS50893">
    <property type="entry name" value="ABC_TRANSPORTER_2"/>
    <property type="match status" value="1"/>
</dbReference>
<evidence type="ECO:0000256" key="2">
    <source>
        <dbReference type="ARBA" id="ARBA00022448"/>
    </source>
</evidence>
<keyword evidence="4 6" id="KW-0067">ATP-binding</keyword>
<keyword evidence="7" id="KW-1185">Reference proteome</keyword>
<dbReference type="InterPro" id="IPR003439">
    <property type="entry name" value="ABC_transporter-like_ATP-bd"/>
</dbReference>
<dbReference type="SMART" id="SM00382">
    <property type="entry name" value="AAA"/>
    <property type="match status" value="1"/>
</dbReference>
<reference evidence="6 7" key="1">
    <citation type="journal article" date="2019" name="Antonie Van Leeuwenhoek">
        <title>Description of 'Ca. Methylobacter oryzae' KRF1, a novel species from the environmentally important Methylobacter clade 2.</title>
        <authorList>
            <person name="Khatri K."/>
            <person name="Mohite J.A."/>
            <person name="Pandit P.S."/>
            <person name="Bahulikar R."/>
            <person name="Rahalkar M.C."/>
        </authorList>
    </citation>
    <scope>NUCLEOTIDE SEQUENCE [LARGE SCALE GENOMIC DNA]</scope>
    <source>
        <strain evidence="6 7">KRF1</strain>
    </source>
</reference>